<dbReference type="EMBL" id="UINC01124281">
    <property type="protein sequence ID" value="SVD01318.1"/>
    <property type="molecule type" value="Genomic_DNA"/>
</dbReference>
<dbReference type="SUPFAM" id="SSF89733">
    <property type="entry name" value="L-sulfolactate dehydrogenase-like"/>
    <property type="match status" value="1"/>
</dbReference>
<proteinExistence type="predicted"/>
<evidence type="ECO:0000313" key="1">
    <source>
        <dbReference type="EMBL" id="SVD01318.1"/>
    </source>
</evidence>
<sequence length="68" mass="7879">QFKSDMDDYMKSIKETKPSPGNDRVVYAGLPEFEEKLDRESNGIPYHPEVLEWFKGICAELGIDWKLS</sequence>
<reference evidence="1" key="1">
    <citation type="submission" date="2018-05" db="EMBL/GenBank/DDBJ databases">
        <authorList>
            <person name="Lanie J.A."/>
            <person name="Ng W.-L."/>
            <person name="Kazmierczak K.M."/>
            <person name="Andrzejewski T.M."/>
            <person name="Davidsen T.M."/>
            <person name="Wayne K.J."/>
            <person name="Tettelin H."/>
            <person name="Glass J.I."/>
            <person name="Rusch D."/>
            <person name="Podicherti R."/>
            <person name="Tsui H.-C.T."/>
            <person name="Winkler M.E."/>
        </authorList>
    </citation>
    <scope>NUCLEOTIDE SEQUENCE</scope>
</reference>
<protein>
    <recommendedName>
        <fullName evidence="2">Ldh family oxidoreductase</fullName>
    </recommendedName>
</protein>
<evidence type="ECO:0008006" key="2">
    <source>
        <dbReference type="Google" id="ProtNLM"/>
    </source>
</evidence>
<dbReference type="InterPro" id="IPR036111">
    <property type="entry name" value="Mal/L-sulfo/L-lacto_DH-like_sf"/>
</dbReference>
<gene>
    <name evidence="1" type="ORF">METZ01_LOCUS354172</name>
</gene>
<organism evidence="1">
    <name type="scientific">marine metagenome</name>
    <dbReference type="NCBI Taxonomy" id="408172"/>
    <lineage>
        <taxon>unclassified sequences</taxon>
        <taxon>metagenomes</taxon>
        <taxon>ecological metagenomes</taxon>
    </lineage>
</organism>
<accession>A0A382RWL9</accession>
<dbReference type="GO" id="GO:0016491">
    <property type="term" value="F:oxidoreductase activity"/>
    <property type="evidence" value="ECO:0007669"/>
    <property type="project" value="InterPro"/>
</dbReference>
<name>A0A382RWL9_9ZZZZ</name>
<feature type="non-terminal residue" evidence="1">
    <location>
        <position position="1"/>
    </location>
</feature>
<dbReference type="AlphaFoldDB" id="A0A382RWL9"/>